<dbReference type="AlphaFoldDB" id="A0A4Y9KQY9"/>
<evidence type="ECO:0000313" key="1">
    <source>
        <dbReference type="EMBL" id="TFV30253.1"/>
    </source>
</evidence>
<name>A0A4Y9KQY9_9BRAD</name>
<dbReference type="InterPro" id="IPR027417">
    <property type="entry name" value="P-loop_NTPase"/>
</dbReference>
<proteinExistence type="predicted"/>
<reference evidence="2 3" key="2">
    <citation type="submission" date="2019-03" db="EMBL/GenBank/DDBJ databases">
        <title>Bradyrhizobium strains diversity.</title>
        <authorList>
            <person name="Urquiaga M.C.O."/>
            <person name="Hungria M."/>
            <person name="Delamuta J.R.M."/>
            <person name="Klepa M.S."/>
        </authorList>
    </citation>
    <scope>NUCLEOTIDE SEQUENCE [LARGE SCALE GENOMIC DNA]</scope>
    <source>
        <strain evidence="2 3">CNPSo 3426</strain>
    </source>
</reference>
<evidence type="ECO:0000313" key="3">
    <source>
        <dbReference type="Proteomes" id="UP000297700"/>
    </source>
</evidence>
<dbReference type="Proteomes" id="UP000298225">
    <property type="component" value="Unassembled WGS sequence"/>
</dbReference>
<dbReference type="EMBL" id="SPQU01000037">
    <property type="protein sequence ID" value="TFV30253.1"/>
    <property type="molecule type" value="Genomic_DNA"/>
</dbReference>
<comment type="caution">
    <text evidence="1">The sequence shown here is derived from an EMBL/GenBank/DDBJ whole genome shotgun (WGS) entry which is preliminary data.</text>
</comment>
<accession>A0A4Y9KQY9</accession>
<organism evidence="1 4">
    <name type="scientific">Bradyrhizobium frederickii</name>
    <dbReference type="NCBI Taxonomy" id="2560054"/>
    <lineage>
        <taxon>Bacteria</taxon>
        <taxon>Pseudomonadati</taxon>
        <taxon>Pseudomonadota</taxon>
        <taxon>Alphaproteobacteria</taxon>
        <taxon>Hyphomicrobiales</taxon>
        <taxon>Nitrobacteraceae</taxon>
        <taxon>Bradyrhizobium</taxon>
    </lineage>
</organism>
<dbReference type="SUPFAM" id="SSF52540">
    <property type="entry name" value="P-loop containing nucleoside triphosphate hydrolases"/>
    <property type="match status" value="1"/>
</dbReference>
<dbReference type="EMBL" id="SPQS01000045">
    <property type="protein sequence ID" value="TFV68355.1"/>
    <property type="molecule type" value="Genomic_DNA"/>
</dbReference>
<protein>
    <submittedName>
        <fullName evidence="1">ParA family protein</fullName>
    </submittedName>
</protein>
<gene>
    <name evidence="2" type="ORF">E4K64_37150</name>
    <name evidence="1" type="ORF">E4K66_36110</name>
</gene>
<dbReference type="Proteomes" id="UP000297700">
    <property type="component" value="Unassembled WGS sequence"/>
</dbReference>
<evidence type="ECO:0000313" key="2">
    <source>
        <dbReference type="EMBL" id="TFV68355.1"/>
    </source>
</evidence>
<dbReference type="OrthoDB" id="9815116at2"/>
<accession>A0A4Y9NPN3</accession>
<dbReference type="RefSeq" id="WP_126261403.1">
    <property type="nucleotide sequence ID" value="NZ_SPQS01000045.1"/>
</dbReference>
<sequence>MLASDKYLVPLKPDWLSVVGLPLLERYIEDFTDDNGIKLAQVGMVFTMVTGNVPQAMKSVMDQIRRERKGDVFMDYLSHSTNVSKSVTEHQPVFLYKKASSKLRMQVLDITAEFVRRTEK</sequence>
<evidence type="ECO:0000313" key="4">
    <source>
        <dbReference type="Proteomes" id="UP000298225"/>
    </source>
</evidence>
<dbReference type="Gene3D" id="3.40.50.300">
    <property type="entry name" value="P-loop containing nucleotide triphosphate hydrolases"/>
    <property type="match status" value="1"/>
</dbReference>
<reference evidence="1 4" key="1">
    <citation type="submission" date="2019-03" db="EMBL/GenBank/DDBJ databases">
        <title>Bradyrhizobium strains diversity isolated from Chamaecrista fasciculata.</title>
        <authorList>
            <person name="Urquiaga M.C.O."/>
            <person name="Hungria M."/>
            <person name="Delamuta J.R.M."/>
        </authorList>
    </citation>
    <scope>NUCLEOTIDE SEQUENCE [LARGE SCALE GENOMIC DNA]</scope>
    <source>
        <strain evidence="1 4">CNPSo 3424</strain>
    </source>
</reference>
<keyword evidence="4" id="KW-1185">Reference proteome</keyword>